<dbReference type="EMBL" id="FUWH01000001">
    <property type="protein sequence ID" value="SJZ36812.1"/>
    <property type="molecule type" value="Genomic_DNA"/>
</dbReference>
<dbReference type="RefSeq" id="WP_078829758.1">
    <property type="nucleotide sequence ID" value="NZ_FUWH01000001.1"/>
</dbReference>
<dbReference type="SUPFAM" id="SSF52317">
    <property type="entry name" value="Class I glutamine amidotransferase-like"/>
    <property type="match status" value="1"/>
</dbReference>
<keyword evidence="1 3" id="KW-0378">Hydrolase</keyword>
<feature type="signal peptide" evidence="2">
    <location>
        <begin position="1"/>
        <end position="21"/>
    </location>
</feature>
<protein>
    <submittedName>
        <fullName evidence="3">Unsaturated rhamnogalacturonyl hydrolase</fullName>
    </submittedName>
</protein>
<dbReference type="SUPFAM" id="SSF48208">
    <property type="entry name" value="Six-hairpin glycosidases"/>
    <property type="match status" value="1"/>
</dbReference>
<dbReference type="PANTHER" id="PTHR33886:SF8">
    <property type="entry name" value="UNSATURATED RHAMNOGALACTURONAN HYDROLASE (EUROFUNG)"/>
    <property type="match status" value="1"/>
</dbReference>
<evidence type="ECO:0000256" key="1">
    <source>
        <dbReference type="ARBA" id="ARBA00022801"/>
    </source>
</evidence>
<dbReference type="PANTHER" id="PTHR33886">
    <property type="entry name" value="UNSATURATED RHAMNOGALACTURONAN HYDROLASE (EUROFUNG)"/>
    <property type="match status" value="1"/>
</dbReference>
<organism evidence="3 4">
    <name type="scientific">Sediminibacterium ginsengisoli</name>
    <dbReference type="NCBI Taxonomy" id="413434"/>
    <lineage>
        <taxon>Bacteria</taxon>
        <taxon>Pseudomonadati</taxon>
        <taxon>Bacteroidota</taxon>
        <taxon>Chitinophagia</taxon>
        <taxon>Chitinophagales</taxon>
        <taxon>Chitinophagaceae</taxon>
        <taxon>Sediminibacterium</taxon>
    </lineage>
</organism>
<evidence type="ECO:0000313" key="4">
    <source>
        <dbReference type="Proteomes" id="UP000190888"/>
    </source>
</evidence>
<evidence type="ECO:0000313" key="3">
    <source>
        <dbReference type="EMBL" id="SJZ36812.1"/>
    </source>
</evidence>
<name>A0A1T4K2Y8_9BACT</name>
<sequence>MKRFFGLLIITVAFTATSAAAQPWSEKMTGTVMRIWADSMALKPNQPAGWAYDQGLILNGIEKVWKRTGNGKYFAYIQKSMDFFVNKDGSIRTYKPADYNIDNIKCGDNLLLLYEVLGDEKYRKAAGLLREQLKAQPRTNEGGFWHKKRYPYQMWLDGLYMGEPFYARYATLFNEPAAFDDIANQFIWMENHARDKRTGLLYHGWDESKAEKWADKTTGLSPHFWGRAMGWYGMALVDVLDNFPKDHPKRSALIAILKRYLTAVKSVQDKNSGVWWQILDKPGQKGNYLEASASSMFVYTFAKAVRMGYTDAADYAGAKKAYDGLIKTFISTDANGQVNLNQVCQVAGLGGNPYRDGSYEYYVSEPIVTNDPKGIGAFILAASEMETLADIRSGAGNGKTVLLDYYFNNERRKDKDGNNVRFHYTWEDQSNSGFSLWGNIFRNNGAATRALETAPTAAALKQASVYIIVDPDIPKENPTPNYIQPQHTSVIADWVKEGGVLILMGNDTGNAEFDHFNQLAGTFGIQFDKNSTYHVTGKQFEMGLITINKNNSLFRTAERVYLKEVATLSLKSPASPLVVDKDGRNIVAVAKYGKGYVFAVGDPWIYNEYLDGRRLPASFQNFEAATDITKWALQQARKK</sequence>
<dbReference type="Gene3D" id="3.40.50.880">
    <property type="match status" value="1"/>
</dbReference>
<dbReference type="OrthoDB" id="6381507at2"/>
<dbReference type="InterPro" id="IPR012341">
    <property type="entry name" value="6hp_glycosidase-like_sf"/>
</dbReference>
<dbReference type="InterPro" id="IPR008928">
    <property type="entry name" value="6-hairpin_glycosidase_sf"/>
</dbReference>
<accession>A0A1T4K2Y8</accession>
<gene>
    <name evidence="3" type="ORF">SAMN04488132_101419</name>
</gene>
<feature type="chain" id="PRO_5012504469" evidence="2">
    <location>
        <begin position="22"/>
        <end position="639"/>
    </location>
</feature>
<reference evidence="3 4" key="1">
    <citation type="submission" date="2017-02" db="EMBL/GenBank/DDBJ databases">
        <authorList>
            <person name="Peterson S.W."/>
        </authorList>
    </citation>
    <scope>NUCLEOTIDE SEQUENCE [LARGE SCALE GENOMIC DNA]</scope>
    <source>
        <strain evidence="3 4">DSM 22335</strain>
    </source>
</reference>
<dbReference type="Proteomes" id="UP000190888">
    <property type="component" value="Unassembled WGS sequence"/>
</dbReference>
<dbReference type="Pfam" id="PF07470">
    <property type="entry name" value="Glyco_hydro_88"/>
    <property type="match status" value="1"/>
</dbReference>
<keyword evidence="2" id="KW-0732">Signal</keyword>
<dbReference type="InterPro" id="IPR010905">
    <property type="entry name" value="Glyco_hydro_88"/>
</dbReference>
<keyword evidence="4" id="KW-1185">Reference proteome</keyword>
<dbReference type="AlphaFoldDB" id="A0A1T4K2Y8"/>
<dbReference type="STRING" id="413434.SAMN04488132_101419"/>
<dbReference type="GO" id="GO:0005975">
    <property type="term" value="P:carbohydrate metabolic process"/>
    <property type="evidence" value="ECO:0007669"/>
    <property type="project" value="InterPro"/>
</dbReference>
<evidence type="ECO:0000256" key="2">
    <source>
        <dbReference type="SAM" id="SignalP"/>
    </source>
</evidence>
<dbReference type="InterPro" id="IPR029062">
    <property type="entry name" value="Class_I_gatase-like"/>
</dbReference>
<dbReference type="Gene3D" id="1.50.10.10">
    <property type="match status" value="1"/>
</dbReference>
<proteinExistence type="predicted"/>
<dbReference type="GO" id="GO:0016787">
    <property type="term" value="F:hydrolase activity"/>
    <property type="evidence" value="ECO:0007669"/>
    <property type="project" value="UniProtKB-KW"/>
</dbReference>
<dbReference type="InterPro" id="IPR052043">
    <property type="entry name" value="PolySaccharide_Degr_Enz"/>
</dbReference>